<evidence type="ECO:0000256" key="2">
    <source>
        <dbReference type="ARBA" id="ARBA00022723"/>
    </source>
</evidence>
<keyword evidence="3 4" id="KW-0408">Iron</keyword>
<dbReference type="PROSITE" id="PS51007">
    <property type="entry name" value="CYTC"/>
    <property type="match status" value="1"/>
</dbReference>
<evidence type="ECO:0000259" key="5">
    <source>
        <dbReference type="PROSITE" id="PS51007"/>
    </source>
</evidence>
<dbReference type="InterPro" id="IPR011429">
    <property type="entry name" value="Cyt_c_Planctomycete-type"/>
</dbReference>
<dbReference type="SUPFAM" id="SSF46626">
    <property type="entry name" value="Cytochrome c"/>
    <property type="match status" value="1"/>
</dbReference>
<sequence length="754" mass="85073">MGGVEFFESKVRPLLVRHCYECHSEEHQEQQGGLLLDRASGWLGGGDTGKAVIPGEADASLLVRAVRYDDSDLQMPPDGKLSDEEIKVLEQWISGGAIGPAEDMGDTEFSQLGDQEVLFDRAKEHWAFRPPRDTVPPVASNKKWNESTIDRFVFAKLKDHGITPSPIADTRTLCRRLHFDLIGLPPSSAQITEFQAAFEQNADSAIADTITRLMQDPCYGQHMSRMWLDVVRYADTDSTYRPDTKTPHYFPFAFTYRDYVVDSFNADKPYDRFLVEQFAADELGYGDGDREIAALGFFGVGPYANRSQAESLDDWIDLTTRGLMGLTVACARCHDHKYEPVPTVDYYSLRGVFASLDRIHPLDEEKQPAVDGYRASEEETADYKKQLAKIMKQIDAAGGKKAKGNNRSIAEKIRETDLAQLWAFHPGAPAHAMVVRDKQSRPRSFVFVRGDGASRGEPAPSRFLKILDSEQEVFGEEASLRMQLAQRIADPDNPLTARVIVNRVWGSLMGAYLVATPSDFGLQGTAPTHPELLDHLAIDFVEHGWSIKYLVRQIVSSQTYLQRSRHRDDAAAEDRENHLLWRANRKRLSIEELRDSLLQVAQQLDSTVGGRPGPLWEGDYTRRRSIYGFINRFNLDPTLGAFDFPSPMQSQSRRGESVVAPQALFTMNAGFVVDQAKAVTQTKRFLDCATDAERISCLFDVVLQRQPAENEITKVERLLEFQARFTDKPSRFDESPWPMVVQALMMSNEFQYFD</sequence>
<evidence type="ECO:0000313" key="7">
    <source>
        <dbReference type="Proteomes" id="UP000320176"/>
    </source>
</evidence>
<dbReference type="InterPro" id="IPR022655">
    <property type="entry name" value="DUF1553"/>
</dbReference>
<accession>A0A5C6B342</accession>
<keyword evidence="1 4" id="KW-0349">Heme</keyword>
<dbReference type="AlphaFoldDB" id="A0A5C6B342"/>
<dbReference type="InterPro" id="IPR036909">
    <property type="entry name" value="Cyt_c-like_dom_sf"/>
</dbReference>
<dbReference type="EMBL" id="SJPN01000002">
    <property type="protein sequence ID" value="TWU05779.1"/>
    <property type="molecule type" value="Genomic_DNA"/>
</dbReference>
<comment type="caution">
    <text evidence="6">The sequence shown here is derived from an EMBL/GenBank/DDBJ whole genome shotgun (WGS) entry which is preliminary data.</text>
</comment>
<feature type="domain" description="Cytochrome c" evidence="5">
    <location>
        <begin position="1"/>
        <end position="97"/>
    </location>
</feature>
<evidence type="ECO:0000256" key="3">
    <source>
        <dbReference type="ARBA" id="ARBA00023004"/>
    </source>
</evidence>
<name>A0A5C6B342_9BACT</name>
<organism evidence="6 7">
    <name type="scientific">Stieleria varia</name>
    <dbReference type="NCBI Taxonomy" id="2528005"/>
    <lineage>
        <taxon>Bacteria</taxon>
        <taxon>Pseudomonadati</taxon>
        <taxon>Planctomycetota</taxon>
        <taxon>Planctomycetia</taxon>
        <taxon>Pirellulales</taxon>
        <taxon>Pirellulaceae</taxon>
        <taxon>Stieleria</taxon>
    </lineage>
</organism>
<dbReference type="InterPro" id="IPR011444">
    <property type="entry name" value="DUF1549"/>
</dbReference>
<proteinExistence type="predicted"/>
<dbReference type="InterPro" id="IPR009056">
    <property type="entry name" value="Cyt_c-like_dom"/>
</dbReference>
<dbReference type="Pfam" id="PF07583">
    <property type="entry name" value="PSCyt2"/>
    <property type="match status" value="1"/>
</dbReference>
<dbReference type="Pfam" id="PF07635">
    <property type="entry name" value="PSCyt1"/>
    <property type="match status" value="1"/>
</dbReference>
<dbReference type="GO" id="GO:0009055">
    <property type="term" value="F:electron transfer activity"/>
    <property type="evidence" value="ECO:0007669"/>
    <property type="project" value="InterPro"/>
</dbReference>
<dbReference type="GO" id="GO:0020037">
    <property type="term" value="F:heme binding"/>
    <property type="evidence" value="ECO:0007669"/>
    <property type="project" value="InterPro"/>
</dbReference>
<reference evidence="6 7" key="1">
    <citation type="submission" date="2019-02" db="EMBL/GenBank/DDBJ databases">
        <title>Deep-cultivation of Planctomycetes and their phenomic and genomic characterization uncovers novel biology.</title>
        <authorList>
            <person name="Wiegand S."/>
            <person name="Jogler M."/>
            <person name="Boedeker C."/>
            <person name="Pinto D."/>
            <person name="Vollmers J."/>
            <person name="Rivas-Marin E."/>
            <person name="Kohn T."/>
            <person name="Peeters S.H."/>
            <person name="Heuer A."/>
            <person name="Rast P."/>
            <person name="Oberbeckmann S."/>
            <person name="Bunk B."/>
            <person name="Jeske O."/>
            <person name="Meyerdierks A."/>
            <person name="Storesund J.E."/>
            <person name="Kallscheuer N."/>
            <person name="Luecker S."/>
            <person name="Lage O.M."/>
            <person name="Pohl T."/>
            <person name="Merkel B.J."/>
            <person name="Hornburger P."/>
            <person name="Mueller R.-W."/>
            <person name="Bruemmer F."/>
            <person name="Labrenz M."/>
            <person name="Spormann A.M."/>
            <person name="Op Den Camp H."/>
            <person name="Overmann J."/>
            <person name="Amann R."/>
            <person name="Jetten M.S.M."/>
            <person name="Mascher T."/>
            <person name="Medema M.H."/>
            <person name="Devos D.P."/>
            <person name="Kaster A.-K."/>
            <person name="Ovreas L."/>
            <person name="Rohde M."/>
            <person name="Galperin M.Y."/>
            <person name="Jogler C."/>
        </authorList>
    </citation>
    <scope>NUCLEOTIDE SEQUENCE [LARGE SCALE GENOMIC DNA]</scope>
    <source>
        <strain evidence="6 7">Pla52n</strain>
    </source>
</reference>
<evidence type="ECO:0000313" key="6">
    <source>
        <dbReference type="EMBL" id="TWU05779.1"/>
    </source>
</evidence>
<evidence type="ECO:0000256" key="4">
    <source>
        <dbReference type="PROSITE-ProRule" id="PRU00433"/>
    </source>
</evidence>
<keyword evidence="2 4" id="KW-0479">Metal-binding</keyword>
<dbReference type="PANTHER" id="PTHR35889:SF3">
    <property type="entry name" value="F-BOX DOMAIN-CONTAINING PROTEIN"/>
    <property type="match status" value="1"/>
</dbReference>
<evidence type="ECO:0000256" key="1">
    <source>
        <dbReference type="ARBA" id="ARBA00022617"/>
    </source>
</evidence>
<dbReference type="Proteomes" id="UP000320176">
    <property type="component" value="Unassembled WGS sequence"/>
</dbReference>
<protein>
    <submittedName>
        <fullName evidence="6">Planctomycete cytochrome C</fullName>
    </submittedName>
</protein>
<keyword evidence="7" id="KW-1185">Reference proteome</keyword>
<dbReference type="GO" id="GO:0046872">
    <property type="term" value="F:metal ion binding"/>
    <property type="evidence" value="ECO:0007669"/>
    <property type="project" value="UniProtKB-KW"/>
</dbReference>
<dbReference type="Pfam" id="PF07587">
    <property type="entry name" value="PSD1"/>
    <property type="match status" value="1"/>
</dbReference>
<dbReference type="PANTHER" id="PTHR35889">
    <property type="entry name" value="CYCLOINULO-OLIGOSACCHARIDE FRUCTANOTRANSFERASE-RELATED"/>
    <property type="match status" value="1"/>
</dbReference>
<gene>
    <name evidence="6" type="ORF">Pla52n_14940</name>
</gene>